<organism evidence="1 2">
    <name type="scientific">Mycobacterium tuberculosis</name>
    <dbReference type="NCBI Taxonomy" id="1773"/>
    <lineage>
        <taxon>Bacteria</taxon>
        <taxon>Bacillati</taxon>
        <taxon>Actinomycetota</taxon>
        <taxon>Actinomycetes</taxon>
        <taxon>Mycobacteriales</taxon>
        <taxon>Mycobacteriaceae</taxon>
        <taxon>Mycobacterium</taxon>
        <taxon>Mycobacterium tuberculosis complex</taxon>
    </lineage>
</organism>
<protein>
    <submittedName>
        <fullName evidence="1">Uncharacterized protein</fullName>
    </submittedName>
</protein>
<evidence type="ECO:0000313" key="1">
    <source>
        <dbReference type="EMBL" id="COX98509.1"/>
    </source>
</evidence>
<dbReference type="EMBL" id="CSBK01000837">
    <property type="protein sequence ID" value="COX98509.1"/>
    <property type="molecule type" value="Genomic_DNA"/>
</dbReference>
<name>A0A916P7W3_MYCTX</name>
<proteinExistence type="predicted"/>
<reference evidence="2" key="1">
    <citation type="submission" date="2015-03" db="EMBL/GenBank/DDBJ databases">
        <authorList>
            <consortium name="Pathogen Informatics"/>
        </authorList>
    </citation>
    <scope>NUCLEOTIDE SEQUENCE [LARGE SCALE GENOMIC DNA]</scope>
    <source>
        <strain evidence="2">N09902308</strain>
    </source>
</reference>
<dbReference type="Proteomes" id="UP000039021">
    <property type="component" value="Unassembled WGS sequence"/>
</dbReference>
<dbReference type="AlphaFoldDB" id="A0A916P7W3"/>
<evidence type="ECO:0000313" key="2">
    <source>
        <dbReference type="Proteomes" id="UP000039021"/>
    </source>
</evidence>
<sequence>MGELTGTAFQRCQPFFGDVELSQPCPRLIRPPEHAIDVGGVLAG</sequence>
<accession>A0A916P7W3</accession>
<comment type="caution">
    <text evidence="1">The sequence shown here is derived from an EMBL/GenBank/DDBJ whole genome shotgun (WGS) entry which is preliminary data.</text>
</comment>
<gene>
    <name evidence="1" type="ORF">ERS007739_01972</name>
</gene>